<sequence>MKISLRGLIVNIILFGILIFSAYYLLNDYSTKNKEIVENAHNEILNTIYESDDIKIINYKLYIEKKDEIIKKGQSNTNDFIDLLIPMKVKVE</sequence>
<reference evidence="2 3" key="1">
    <citation type="submission" date="2018-08" db="EMBL/GenBank/DDBJ databases">
        <title>Murine metabolic-syndrome-specific gut microbial biobank.</title>
        <authorList>
            <person name="Liu C."/>
        </authorList>
    </citation>
    <scope>NUCLEOTIDE SEQUENCE [LARGE SCALE GENOMIC DNA]</scope>
    <source>
        <strain evidence="2 3">583</strain>
    </source>
</reference>
<evidence type="ECO:0000313" key="3">
    <source>
        <dbReference type="Proteomes" id="UP000467132"/>
    </source>
</evidence>
<keyword evidence="1" id="KW-0472">Membrane</keyword>
<gene>
    <name evidence="2" type="ORF">D3Z33_11800</name>
</gene>
<evidence type="ECO:0000313" key="2">
    <source>
        <dbReference type="EMBL" id="NBI07534.1"/>
    </source>
</evidence>
<comment type="caution">
    <text evidence="2">The sequence shown here is derived from an EMBL/GenBank/DDBJ whole genome shotgun (WGS) entry which is preliminary data.</text>
</comment>
<dbReference type="EMBL" id="QXXA01000013">
    <property type="protein sequence ID" value="NBI07534.1"/>
    <property type="molecule type" value="Genomic_DNA"/>
</dbReference>
<proteinExistence type="predicted"/>
<keyword evidence="1" id="KW-1133">Transmembrane helix</keyword>
<name>A0A845R004_9CLOT</name>
<dbReference type="AlphaFoldDB" id="A0A845R004"/>
<organism evidence="2 3">
    <name type="scientific">Senegalia massiliensis</name>
    <dbReference type="NCBI Taxonomy" id="1720316"/>
    <lineage>
        <taxon>Bacteria</taxon>
        <taxon>Bacillati</taxon>
        <taxon>Bacillota</taxon>
        <taxon>Clostridia</taxon>
        <taxon>Eubacteriales</taxon>
        <taxon>Clostridiaceae</taxon>
        <taxon>Senegalia</taxon>
    </lineage>
</organism>
<keyword evidence="3" id="KW-1185">Reference proteome</keyword>
<dbReference type="Proteomes" id="UP000467132">
    <property type="component" value="Unassembled WGS sequence"/>
</dbReference>
<dbReference type="RefSeq" id="WP_160198001.1">
    <property type="nucleotide sequence ID" value="NZ_QXXA01000013.1"/>
</dbReference>
<keyword evidence="1" id="KW-0812">Transmembrane</keyword>
<protein>
    <submittedName>
        <fullName evidence="2">Uncharacterized protein</fullName>
    </submittedName>
</protein>
<accession>A0A845R004</accession>
<evidence type="ECO:0000256" key="1">
    <source>
        <dbReference type="SAM" id="Phobius"/>
    </source>
</evidence>
<feature type="transmembrane region" description="Helical" evidence="1">
    <location>
        <begin position="7"/>
        <end position="26"/>
    </location>
</feature>